<protein>
    <recommendedName>
        <fullName evidence="16">phytol kinase</fullName>
        <ecNumber evidence="16">2.7.1.182</ecNumber>
    </recommendedName>
</protein>
<evidence type="ECO:0000256" key="14">
    <source>
        <dbReference type="ARBA" id="ARBA00023136"/>
    </source>
</evidence>
<evidence type="ECO:0000256" key="12">
    <source>
        <dbReference type="ARBA" id="ARBA00022946"/>
    </source>
</evidence>
<evidence type="ECO:0000256" key="17">
    <source>
        <dbReference type="ARBA" id="ARBA00048889"/>
    </source>
</evidence>
<dbReference type="GO" id="GO:0009507">
    <property type="term" value="C:chloroplast"/>
    <property type="evidence" value="ECO:0007669"/>
    <property type="project" value="UniProtKB-SubCell"/>
</dbReference>
<evidence type="ECO:0000256" key="10">
    <source>
        <dbReference type="ARBA" id="ARBA00022777"/>
    </source>
</evidence>
<feature type="domain" description="MYND-type" evidence="19">
    <location>
        <begin position="8"/>
        <end position="46"/>
    </location>
</feature>
<keyword evidence="13" id="KW-1133">Transmembrane helix</keyword>
<comment type="catalytic activity">
    <reaction evidence="17">
        <text>phytol + CTP = phytyl phosphate + CDP + H(+)</text>
        <dbReference type="Rhea" id="RHEA:38055"/>
        <dbReference type="ChEBI" id="CHEBI:15378"/>
        <dbReference type="ChEBI" id="CHEBI:17327"/>
        <dbReference type="ChEBI" id="CHEBI:37563"/>
        <dbReference type="ChEBI" id="CHEBI:58069"/>
        <dbReference type="ChEBI" id="CHEBI:75483"/>
        <dbReference type="EC" id="2.7.1.182"/>
    </reaction>
</comment>
<evidence type="ECO:0000256" key="4">
    <source>
        <dbReference type="ARBA" id="ARBA00022528"/>
    </source>
</evidence>
<comment type="subcellular location">
    <subcellularLocation>
        <location evidence="1">Membrane</location>
        <topology evidence="1">Multi-pass membrane protein</topology>
    </subcellularLocation>
    <subcellularLocation>
        <location evidence="2">Plastid</location>
        <location evidence="2">Chloroplast</location>
    </subcellularLocation>
</comment>
<dbReference type="InterPro" id="IPR002893">
    <property type="entry name" value="Znf_MYND"/>
</dbReference>
<keyword evidence="11" id="KW-0862">Zinc</keyword>
<dbReference type="EC" id="2.7.1.182" evidence="16"/>
<comment type="pathway">
    <text evidence="15">Cofactor biosynthesis; tocopherol biosynthesis.</text>
</comment>
<evidence type="ECO:0000256" key="8">
    <source>
        <dbReference type="ARBA" id="ARBA00022723"/>
    </source>
</evidence>
<dbReference type="GO" id="GO:0016020">
    <property type="term" value="C:membrane"/>
    <property type="evidence" value="ECO:0007669"/>
    <property type="project" value="UniProtKB-SubCell"/>
</dbReference>
<evidence type="ECO:0000256" key="16">
    <source>
        <dbReference type="ARBA" id="ARBA00039024"/>
    </source>
</evidence>
<keyword evidence="9 18" id="KW-0863">Zinc-finger</keyword>
<sequence length="378" mass="43827">MEQQQCSNPKCQTSSTTLKKCTRCYKASYCNTKCQSQHWKIHKKECTNIIINEVHTPYPDQPRNLHHESQEINRKAGETAKATKKALKQGIPILTISSTAQGMVMPNAPLPDGVPYNFALKQQAQNYFATGVSSKEGNLGNLKYEKVYRDYYDGILELEEEWMTFFAHVENYIHAENTCGILGTLATVYRQRGDEESHKLCEQVLNMEEKVLKIYKMSVDAIDNPATYHCYEGLEYKYNIIRFNLYLQQDRLKECEPVIRKLLEFEVKKNLDFDNQNYLWVLTTIGVVPSPENVFHLTKGQIRKLLQKFRDMQQSNIGQRETQEIQQRVALMQCSSCGVNEGSIGEFKACSRCSKIYYCSRDCQKKDWKTHKKVCNKK</sequence>
<evidence type="ECO:0000256" key="9">
    <source>
        <dbReference type="ARBA" id="ARBA00022771"/>
    </source>
</evidence>
<accession>A0AAD3D2R5</accession>
<dbReference type="InterPro" id="IPR039606">
    <property type="entry name" value="Phytol/farnesol_kinase"/>
</dbReference>
<evidence type="ECO:0000256" key="11">
    <source>
        <dbReference type="ARBA" id="ARBA00022833"/>
    </source>
</evidence>
<evidence type="ECO:0000256" key="3">
    <source>
        <dbReference type="ARBA" id="ARBA00010794"/>
    </source>
</evidence>
<name>A0AAD3D2R5_9STRA</name>
<keyword evidence="7" id="KW-0812">Transmembrane</keyword>
<dbReference type="PROSITE" id="PS50865">
    <property type="entry name" value="ZF_MYND_2"/>
    <property type="match status" value="2"/>
</dbReference>
<evidence type="ECO:0000256" key="1">
    <source>
        <dbReference type="ARBA" id="ARBA00004141"/>
    </source>
</evidence>
<evidence type="ECO:0000259" key="19">
    <source>
        <dbReference type="PROSITE" id="PS50865"/>
    </source>
</evidence>
<gene>
    <name evidence="20" type="ORF">CTEN210_12126</name>
</gene>
<evidence type="ECO:0000256" key="18">
    <source>
        <dbReference type="PROSITE-ProRule" id="PRU00134"/>
    </source>
</evidence>
<feature type="domain" description="MYND-type" evidence="19">
    <location>
        <begin position="334"/>
        <end position="375"/>
    </location>
</feature>
<dbReference type="Proteomes" id="UP001054902">
    <property type="component" value="Unassembled WGS sequence"/>
</dbReference>
<evidence type="ECO:0000256" key="15">
    <source>
        <dbReference type="ARBA" id="ARBA00024015"/>
    </source>
</evidence>
<keyword evidence="21" id="KW-1185">Reference proteome</keyword>
<keyword evidence="12" id="KW-0809">Transit peptide</keyword>
<evidence type="ECO:0000256" key="2">
    <source>
        <dbReference type="ARBA" id="ARBA00004229"/>
    </source>
</evidence>
<evidence type="ECO:0000313" key="21">
    <source>
        <dbReference type="Proteomes" id="UP001054902"/>
    </source>
</evidence>
<keyword evidence="8" id="KW-0479">Metal-binding</keyword>
<keyword evidence="10" id="KW-0418">Kinase</keyword>
<keyword evidence="14" id="KW-0472">Membrane</keyword>
<dbReference type="PANTHER" id="PTHR32523:SF8">
    <property type="entry name" value="DOLICHOL KINASE"/>
    <property type="match status" value="1"/>
</dbReference>
<evidence type="ECO:0000256" key="6">
    <source>
        <dbReference type="ARBA" id="ARBA00022679"/>
    </source>
</evidence>
<dbReference type="PANTHER" id="PTHR32523">
    <property type="entry name" value="PHYTOL KINASE 1, CHLOROPLASTIC"/>
    <property type="match status" value="1"/>
</dbReference>
<keyword evidence="5" id="KW-0934">Plastid</keyword>
<dbReference type="EMBL" id="BLLK01000051">
    <property type="protein sequence ID" value="GFH55650.1"/>
    <property type="molecule type" value="Genomic_DNA"/>
</dbReference>
<reference evidence="20 21" key="1">
    <citation type="journal article" date="2021" name="Sci. Rep.">
        <title>The genome of the diatom Chaetoceros tenuissimus carries an ancient integrated fragment of an extant virus.</title>
        <authorList>
            <person name="Hongo Y."/>
            <person name="Kimura K."/>
            <person name="Takaki Y."/>
            <person name="Yoshida Y."/>
            <person name="Baba S."/>
            <person name="Kobayashi G."/>
            <person name="Nagasaki K."/>
            <person name="Hano T."/>
            <person name="Tomaru Y."/>
        </authorList>
    </citation>
    <scope>NUCLEOTIDE SEQUENCE [LARGE SCALE GENOMIC DNA]</scope>
    <source>
        <strain evidence="20 21">NIES-3715</strain>
    </source>
</reference>
<dbReference type="Pfam" id="PF01753">
    <property type="entry name" value="zf-MYND"/>
    <property type="match status" value="2"/>
</dbReference>
<evidence type="ECO:0000313" key="20">
    <source>
        <dbReference type="EMBL" id="GFH55650.1"/>
    </source>
</evidence>
<comment type="similarity">
    <text evidence="3">Belongs to the polyprenol kinase family.</text>
</comment>
<dbReference type="AlphaFoldDB" id="A0AAD3D2R5"/>
<comment type="caution">
    <text evidence="20">The sequence shown here is derived from an EMBL/GenBank/DDBJ whole genome shotgun (WGS) entry which is preliminary data.</text>
</comment>
<proteinExistence type="inferred from homology"/>
<dbReference type="PROSITE" id="PS01360">
    <property type="entry name" value="ZF_MYND_1"/>
    <property type="match status" value="1"/>
</dbReference>
<keyword evidence="4" id="KW-0150">Chloroplast</keyword>
<dbReference type="GO" id="GO:0008270">
    <property type="term" value="F:zinc ion binding"/>
    <property type="evidence" value="ECO:0007669"/>
    <property type="project" value="UniProtKB-KW"/>
</dbReference>
<evidence type="ECO:0000256" key="5">
    <source>
        <dbReference type="ARBA" id="ARBA00022640"/>
    </source>
</evidence>
<organism evidence="20 21">
    <name type="scientific">Chaetoceros tenuissimus</name>
    <dbReference type="NCBI Taxonomy" id="426638"/>
    <lineage>
        <taxon>Eukaryota</taxon>
        <taxon>Sar</taxon>
        <taxon>Stramenopiles</taxon>
        <taxon>Ochrophyta</taxon>
        <taxon>Bacillariophyta</taxon>
        <taxon>Coscinodiscophyceae</taxon>
        <taxon>Chaetocerotophycidae</taxon>
        <taxon>Chaetocerotales</taxon>
        <taxon>Chaetocerotaceae</taxon>
        <taxon>Chaetoceros</taxon>
    </lineage>
</organism>
<keyword evidence="6" id="KW-0808">Transferase</keyword>
<dbReference type="Gene3D" id="6.10.140.2220">
    <property type="match status" value="2"/>
</dbReference>
<dbReference type="SUPFAM" id="SSF144232">
    <property type="entry name" value="HIT/MYND zinc finger-like"/>
    <property type="match status" value="2"/>
</dbReference>
<evidence type="ECO:0000256" key="13">
    <source>
        <dbReference type="ARBA" id="ARBA00022989"/>
    </source>
</evidence>
<dbReference type="GO" id="GO:0010276">
    <property type="term" value="F:phytol kinase activity"/>
    <property type="evidence" value="ECO:0007669"/>
    <property type="project" value="UniProtKB-EC"/>
</dbReference>
<evidence type="ECO:0000256" key="7">
    <source>
        <dbReference type="ARBA" id="ARBA00022692"/>
    </source>
</evidence>